<evidence type="ECO:0000313" key="2">
    <source>
        <dbReference type="Proteomes" id="UP001196413"/>
    </source>
</evidence>
<organism evidence="1 2">
    <name type="scientific">Parelaphostrongylus tenuis</name>
    <name type="common">Meningeal worm</name>
    <dbReference type="NCBI Taxonomy" id="148309"/>
    <lineage>
        <taxon>Eukaryota</taxon>
        <taxon>Metazoa</taxon>
        <taxon>Ecdysozoa</taxon>
        <taxon>Nematoda</taxon>
        <taxon>Chromadorea</taxon>
        <taxon>Rhabditida</taxon>
        <taxon>Rhabditina</taxon>
        <taxon>Rhabditomorpha</taxon>
        <taxon>Strongyloidea</taxon>
        <taxon>Metastrongylidae</taxon>
        <taxon>Parelaphostrongylus</taxon>
    </lineage>
</organism>
<name>A0AAD5MWF4_PARTN</name>
<sequence>MLKTLILALIAVFISGYIVDARFLEDPYFLRSRTYVDEPIQLESMLLPRRAIRQVLLENQPLPCRFKLCVSYY</sequence>
<keyword evidence="2" id="KW-1185">Reference proteome</keyword>
<dbReference type="EMBL" id="JAHQIW010001280">
    <property type="protein sequence ID" value="KAJ1351989.1"/>
    <property type="molecule type" value="Genomic_DNA"/>
</dbReference>
<proteinExistence type="predicted"/>
<comment type="caution">
    <text evidence="1">The sequence shown here is derived from an EMBL/GenBank/DDBJ whole genome shotgun (WGS) entry which is preliminary data.</text>
</comment>
<evidence type="ECO:0000313" key="1">
    <source>
        <dbReference type="EMBL" id="KAJ1351989.1"/>
    </source>
</evidence>
<dbReference type="Proteomes" id="UP001196413">
    <property type="component" value="Unassembled WGS sequence"/>
</dbReference>
<gene>
    <name evidence="1" type="ORF">KIN20_008174</name>
</gene>
<dbReference type="AlphaFoldDB" id="A0AAD5MWF4"/>
<reference evidence="1" key="1">
    <citation type="submission" date="2021-06" db="EMBL/GenBank/DDBJ databases">
        <title>Parelaphostrongylus tenuis whole genome reference sequence.</title>
        <authorList>
            <person name="Garwood T.J."/>
            <person name="Larsen P.A."/>
            <person name="Fountain-Jones N.M."/>
            <person name="Garbe J.R."/>
            <person name="Macchietto M.G."/>
            <person name="Kania S.A."/>
            <person name="Gerhold R.W."/>
            <person name="Richards J.E."/>
            <person name="Wolf T.M."/>
        </authorList>
    </citation>
    <scope>NUCLEOTIDE SEQUENCE</scope>
    <source>
        <strain evidence="1">MNPRO001-30</strain>
        <tissue evidence="1">Meninges</tissue>
    </source>
</reference>
<protein>
    <submittedName>
        <fullName evidence="1">Uncharacterized protein</fullName>
    </submittedName>
</protein>
<accession>A0AAD5MWF4</accession>